<evidence type="ECO:0000256" key="2">
    <source>
        <dbReference type="PROSITE-ProRule" id="PRU00059"/>
    </source>
</evidence>
<dbReference type="Proteomes" id="UP000095283">
    <property type="component" value="Unplaced"/>
</dbReference>
<evidence type="ECO:0000313" key="5">
    <source>
        <dbReference type="Proteomes" id="UP000095283"/>
    </source>
</evidence>
<dbReference type="WBParaSite" id="Hba_16568">
    <property type="protein sequence ID" value="Hba_16568"/>
    <property type="gene ID" value="Hba_16568"/>
</dbReference>
<dbReference type="Gene3D" id="2.60.120.290">
    <property type="entry name" value="Spermadhesin, CUB domain"/>
    <property type="match status" value="5"/>
</dbReference>
<feature type="domain" description="CUB" evidence="4">
    <location>
        <begin position="476"/>
        <end position="656"/>
    </location>
</feature>
<feature type="domain" description="CUB" evidence="4">
    <location>
        <begin position="176"/>
        <end position="226"/>
    </location>
</feature>
<feature type="domain" description="CUB" evidence="4">
    <location>
        <begin position="25"/>
        <end position="159"/>
    </location>
</feature>
<dbReference type="PROSITE" id="PS01180">
    <property type="entry name" value="CUB"/>
    <property type="match status" value="5"/>
</dbReference>
<keyword evidence="5" id="KW-1185">Reference proteome</keyword>
<dbReference type="Pfam" id="PF00431">
    <property type="entry name" value="CUB"/>
    <property type="match status" value="4"/>
</dbReference>
<keyword evidence="3" id="KW-1133">Transmembrane helix</keyword>
<name>A0A1I7XFW7_HETBA</name>
<dbReference type="SMART" id="SM00042">
    <property type="entry name" value="CUB"/>
    <property type="match status" value="3"/>
</dbReference>
<dbReference type="InterPro" id="IPR053207">
    <property type="entry name" value="Non-NMDA_GluR_Accessory"/>
</dbReference>
<feature type="domain" description="CUB" evidence="4">
    <location>
        <begin position="679"/>
        <end position="741"/>
    </location>
</feature>
<dbReference type="CDD" id="cd00041">
    <property type="entry name" value="CUB"/>
    <property type="match status" value="4"/>
</dbReference>
<dbReference type="PANTHER" id="PTHR47537:SF6">
    <property type="entry name" value="CUB DOMAIN-CONTAINING PROTEIN"/>
    <property type="match status" value="1"/>
</dbReference>
<evidence type="ECO:0000256" key="1">
    <source>
        <dbReference type="ARBA" id="ARBA00023157"/>
    </source>
</evidence>
<evidence type="ECO:0000256" key="3">
    <source>
        <dbReference type="SAM" id="Phobius"/>
    </source>
</evidence>
<dbReference type="PANTHER" id="PTHR47537">
    <property type="entry name" value="CUBILIN"/>
    <property type="match status" value="1"/>
</dbReference>
<keyword evidence="3" id="KW-0812">Transmembrane</keyword>
<dbReference type="AlphaFoldDB" id="A0A1I7XFW7"/>
<dbReference type="InterPro" id="IPR000859">
    <property type="entry name" value="CUB_dom"/>
</dbReference>
<sequence>MFLIIKYKRENKIIQITYIQVRMERMRTLERVVETRIDLLEWEKSEPKEDCAACRALDCDIIFALLFTMVIACLLVLIMVFWLKGVLQYEDCEIEYVDIYSELESVEADLLTASLGGRYCGTVAPHIRISLYRVLVLVFHSRARETDRKFGFRGKYTFIPETKYQPGTPVSSGHKCSFIIDPGKRKRGAIYSPTYPGTYPKNFHCSYLLRGKSGQRIRLMFRDFDVYFAGEQFVIEYEFSSRFVDISQLLNGQRGVTHMRGTECDVRVESNRETTHYIHSPKYPEMYPANTTCSYILDGLQGDQNLEKVILTFDSFAVLSDSADRRVISLNTAFTYLFFTSNESVKNALKEIACIVSITSADPSSVDEVTCPSAWVGVATSDANMKAALSSTDESNFEATLCDRIAPDSPLMGPYVSEGPRMVVQFGTTDKIITDELVPFGFKAKVEFKTGQEKHFLLIHSDFGVAGEPMGTSNECRFRFRSPMGFFNSPRYPANYPLDTNCTYFIEGKPGQQILIHFEQFALFGEREEDRLSLFISSLQKIDRDYKSFHMIISYSVNIDMYVYRKITSWNTTCKDWLEIYDVFQSEDGEKLVLQGLSTVSSVYLIKCKIVHKERYCSETFPGPTVSAFGAYAMRVVFCSDSAGSGNGFKALYEIRPAIKEDIPSHDLKDNRSDGPYRCGRRIMANEFIPTGYVMSPNYPIKYNKDVHCDWEIVARKGYRILLTMVKMEVEGEMSETTAMCQKIDSKELIIKQYYCLLPVEYSLLSTITINILHLYRLYYLIVGNRPSTTPLSSFYTSLIRTVDPLIMLLYQLVVGH</sequence>
<comment type="caution">
    <text evidence="2">Lacks conserved residue(s) required for the propagation of feature annotation.</text>
</comment>
<evidence type="ECO:0000259" key="4">
    <source>
        <dbReference type="PROSITE" id="PS01180"/>
    </source>
</evidence>
<feature type="transmembrane region" description="Helical" evidence="3">
    <location>
        <begin position="61"/>
        <end position="83"/>
    </location>
</feature>
<keyword evidence="3" id="KW-0472">Membrane</keyword>
<dbReference type="InterPro" id="IPR035914">
    <property type="entry name" value="Sperma_CUB_dom_sf"/>
</dbReference>
<feature type="domain" description="CUB" evidence="4">
    <location>
        <begin position="264"/>
        <end position="449"/>
    </location>
</feature>
<dbReference type="SUPFAM" id="SSF49854">
    <property type="entry name" value="Spermadhesin, CUB domain"/>
    <property type="match status" value="5"/>
</dbReference>
<dbReference type="GO" id="GO:0005886">
    <property type="term" value="C:plasma membrane"/>
    <property type="evidence" value="ECO:0007669"/>
    <property type="project" value="TreeGrafter"/>
</dbReference>
<proteinExistence type="predicted"/>
<protein>
    <submittedName>
        <fullName evidence="6">CUB domain-containing protein</fullName>
    </submittedName>
</protein>
<reference evidence="6" key="1">
    <citation type="submission" date="2016-11" db="UniProtKB">
        <authorList>
            <consortium name="WormBaseParasite"/>
        </authorList>
    </citation>
    <scope>IDENTIFICATION</scope>
</reference>
<evidence type="ECO:0000313" key="6">
    <source>
        <dbReference type="WBParaSite" id="Hba_16568"/>
    </source>
</evidence>
<organism evidence="5 6">
    <name type="scientific">Heterorhabditis bacteriophora</name>
    <name type="common">Entomopathogenic nematode worm</name>
    <dbReference type="NCBI Taxonomy" id="37862"/>
    <lineage>
        <taxon>Eukaryota</taxon>
        <taxon>Metazoa</taxon>
        <taxon>Ecdysozoa</taxon>
        <taxon>Nematoda</taxon>
        <taxon>Chromadorea</taxon>
        <taxon>Rhabditida</taxon>
        <taxon>Rhabditina</taxon>
        <taxon>Rhabditomorpha</taxon>
        <taxon>Strongyloidea</taxon>
        <taxon>Heterorhabditidae</taxon>
        <taxon>Heterorhabditis</taxon>
    </lineage>
</organism>
<accession>A0A1I7XFW7</accession>
<keyword evidence="1" id="KW-1015">Disulfide bond</keyword>